<organism evidence="1 2">
    <name type="scientific">Belliella pelovolcani</name>
    <dbReference type="NCBI Taxonomy" id="529505"/>
    <lineage>
        <taxon>Bacteria</taxon>
        <taxon>Pseudomonadati</taxon>
        <taxon>Bacteroidota</taxon>
        <taxon>Cytophagia</taxon>
        <taxon>Cytophagales</taxon>
        <taxon>Cyclobacteriaceae</taxon>
        <taxon>Belliella</taxon>
    </lineage>
</organism>
<name>A0A1N7KE35_9BACT</name>
<dbReference type="AlphaFoldDB" id="A0A1N7KE35"/>
<reference evidence="2" key="1">
    <citation type="submission" date="2017-01" db="EMBL/GenBank/DDBJ databases">
        <authorList>
            <person name="Varghese N."/>
            <person name="Submissions S."/>
        </authorList>
    </citation>
    <scope>NUCLEOTIDE SEQUENCE [LARGE SCALE GENOMIC DNA]</scope>
    <source>
        <strain evidence="2">DSM 46698</strain>
    </source>
</reference>
<proteinExistence type="predicted"/>
<evidence type="ECO:0000313" key="2">
    <source>
        <dbReference type="Proteomes" id="UP000186026"/>
    </source>
</evidence>
<evidence type="ECO:0000313" key="1">
    <source>
        <dbReference type="EMBL" id="SIS59876.1"/>
    </source>
</evidence>
<dbReference type="EMBL" id="FTOP01000002">
    <property type="protein sequence ID" value="SIS59876.1"/>
    <property type="molecule type" value="Genomic_DNA"/>
</dbReference>
<protein>
    <submittedName>
        <fullName evidence="1">Uncharacterized protein</fullName>
    </submittedName>
</protein>
<gene>
    <name evidence="1" type="ORF">SAMN05421761_10211</name>
</gene>
<accession>A0A1N7KE35</accession>
<dbReference type="Proteomes" id="UP000186026">
    <property type="component" value="Unassembled WGS sequence"/>
</dbReference>
<sequence>MFHGGINYWFIVEGSKGKGISYLENLGLEIDSEACSNASEWLINSEIWV</sequence>
<keyword evidence="2" id="KW-1185">Reference proteome</keyword>